<organism evidence="1">
    <name type="scientific">marine sediment metagenome</name>
    <dbReference type="NCBI Taxonomy" id="412755"/>
    <lineage>
        <taxon>unclassified sequences</taxon>
        <taxon>metagenomes</taxon>
        <taxon>ecological metagenomes</taxon>
    </lineage>
</organism>
<accession>A0A0F9MIC3</accession>
<name>A0A0F9MIC3_9ZZZZ</name>
<sequence length="124" mass="13264">MSSVYPRAVQKADVTPLDQAECAQDIIAARGGNPEASKAQLVGGILAGNDDVAGFERTWAAVEEERVAMAAVSPADYDTRVEYEAELDKVAVHLDSMTWAGSVILKEGASTWNELQDKLSPVEV</sequence>
<dbReference type="AlphaFoldDB" id="A0A0F9MIC3"/>
<dbReference type="EMBL" id="LAZR01005550">
    <property type="protein sequence ID" value="KKM99006.1"/>
    <property type="molecule type" value="Genomic_DNA"/>
</dbReference>
<comment type="caution">
    <text evidence="1">The sequence shown here is derived from an EMBL/GenBank/DDBJ whole genome shotgun (WGS) entry which is preliminary data.</text>
</comment>
<evidence type="ECO:0000313" key="1">
    <source>
        <dbReference type="EMBL" id="KKM99006.1"/>
    </source>
</evidence>
<reference evidence="1" key="1">
    <citation type="journal article" date="2015" name="Nature">
        <title>Complex archaea that bridge the gap between prokaryotes and eukaryotes.</title>
        <authorList>
            <person name="Spang A."/>
            <person name="Saw J.H."/>
            <person name="Jorgensen S.L."/>
            <person name="Zaremba-Niedzwiedzka K."/>
            <person name="Martijn J."/>
            <person name="Lind A.E."/>
            <person name="van Eijk R."/>
            <person name="Schleper C."/>
            <person name="Guy L."/>
            <person name="Ettema T.J."/>
        </authorList>
    </citation>
    <scope>NUCLEOTIDE SEQUENCE</scope>
</reference>
<proteinExistence type="predicted"/>
<gene>
    <name evidence="1" type="ORF">LCGC14_1152190</name>
</gene>
<protein>
    <submittedName>
        <fullName evidence="1">Uncharacterized protein</fullName>
    </submittedName>
</protein>